<dbReference type="CDD" id="cd01949">
    <property type="entry name" value="GGDEF"/>
    <property type="match status" value="1"/>
</dbReference>
<dbReference type="Pfam" id="PF00990">
    <property type="entry name" value="GGDEF"/>
    <property type="match status" value="1"/>
</dbReference>
<evidence type="ECO:0000256" key="2">
    <source>
        <dbReference type="ARBA" id="ARBA00012528"/>
    </source>
</evidence>
<comment type="catalytic activity">
    <reaction evidence="3">
        <text>2 GTP = 3',3'-c-di-GMP + 2 diphosphate</text>
        <dbReference type="Rhea" id="RHEA:24898"/>
        <dbReference type="ChEBI" id="CHEBI:33019"/>
        <dbReference type="ChEBI" id="CHEBI:37565"/>
        <dbReference type="ChEBI" id="CHEBI:58805"/>
        <dbReference type="EC" id="2.7.7.65"/>
    </reaction>
</comment>
<dbReference type="Pfam" id="PF00072">
    <property type="entry name" value="Response_reg"/>
    <property type="match status" value="2"/>
</dbReference>
<dbReference type="Gene3D" id="3.40.50.2300">
    <property type="match status" value="2"/>
</dbReference>
<organism evidence="7 8">
    <name type="scientific">Photobacterium chitinilyticum</name>
    <dbReference type="NCBI Taxonomy" id="2485123"/>
    <lineage>
        <taxon>Bacteria</taxon>
        <taxon>Pseudomonadati</taxon>
        <taxon>Pseudomonadota</taxon>
        <taxon>Gammaproteobacteria</taxon>
        <taxon>Vibrionales</taxon>
        <taxon>Vibrionaceae</taxon>
        <taxon>Photobacterium</taxon>
    </lineage>
</organism>
<dbReference type="SUPFAM" id="SSF52172">
    <property type="entry name" value="CheY-like"/>
    <property type="match status" value="2"/>
</dbReference>
<dbReference type="EC" id="2.7.7.65" evidence="2"/>
<dbReference type="NCBIfam" id="TIGR00254">
    <property type="entry name" value="GGDEF"/>
    <property type="match status" value="1"/>
</dbReference>
<name>A0A3S3RAQ7_9GAMM</name>
<feature type="modified residue" description="4-aspartylphosphate" evidence="4">
    <location>
        <position position="55"/>
    </location>
</feature>
<dbReference type="OrthoDB" id="9812260at2"/>
<comment type="cofactor">
    <cofactor evidence="1">
        <name>Mg(2+)</name>
        <dbReference type="ChEBI" id="CHEBI:18420"/>
    </cofactor>
</comment>
<feature type="domain" description="GGDEF" evidence="6">
    <location>
        <begin position="281"/>
        <end position="410"/>
    </location>
</feature>
<keyword evidence="8" id="KW-1185">Reference proteome</keyword>
<dbReference type="InterPro" id="IPR000160">
    <property type="entry name" value="GGDEF_dom"/>
</dbReference>
<reference evidence="7 8" key="1">
    <citation type="submission" date="2018-11" db="EMBL/GenBank/DDBJ databases">
        <title>Photobacterium sp. BEI247 sp. nov., a marine bacterium isolated from Yongle Blue Hole in the South China Sea.</title>
        <authorList>
            <person name="Wang X."/>
        </authorList>
    </citation>
    <scope>NUCLEOTIDE SEQUENCE [LARGE SCALE GENOMIC DNA]</scope>
    <source>
        <strain evidence="8">BEI247</strain>
    </source>
</reference>
<accession>A0A3S3RAQ7</accession>
<dbReference type="FunFam" id="3.30.70.270:FF:000001">
    <property type="entry name" value="Diguanylate cyclase domain protein"/>
    <property type="match status" value="1"/>
</dbReference>
<protein>
    <recommendedName>
        <fullName evidence="2">diguanylate cyclase</fullName>
        <ecNumber evidence="2">2.7.7.65</ecNumber>
    </recommendedName>
</protein>
<comment type="caution">
    <text evidence="7">The sequence shown here is derived from an EMBL/GenBank/DDBJ whole genome shotgun (WGS) entry which is preliminary data.</text>
</comment>
<keyword evidence="4" id="KW-0597">Phosphoprotein</keyword>
<evidence type="ECO:0000313" key="8">
    <source>
        <dbReference type="Proteomes" id="UP000287563"/>
    </source>
</evidence>
<dbReference type="GO" id="GO:0052621">
    <property type="term" value="F:diguanylate cyclase activity"/>
    <property type="evidence" value="ECO:0007669"/>
    <property type="project" value="UniProtKB-EC"/>
</dbReference>
<evidence type="ECO:0000313" key="7">
    <source>
        <dbReference type="EMBL" id="RWX56477.1"/>
    </source>
</evidence>
<dbReference type="InterPro" id="IPR029787">
    <property type="entry name" value="Nucleotide_cyclase"/>
</dbReference>
<dbReference type="PANTHER" id="PTHR45138">
    <property type="entry name" value="REGULATORY COMPONENTS OF SENSORY TRANSDUCTION SYSTEM"/>
    <property type="match status" value="1"/>
</dbReference>
<feature type="modified residue" description="4-aspartylphosphate" evidence="4">
    <location>
        <position position="176"/>
    </location>
</feature>
<dbReference type="PANTHER" id="PTHR45138:SF9">
    <property type="entry name" value="DIGUANYLATE CYCLASE DGCM-RELATED"/>
    <property type="match status" value="1"/>
</dbReference>
<dbReference type="SUPFAM" id="SSF55073">
    <property type="entry name" value="Nucleotide cyclase"/>
    <property type="match status" value="1"/>
</dbReference>
<dbReference type="GO" id="GO:0000160">
    <property type="term" value="P:phosphorelay signal transduction system"/>
    <property type="evidence" value="ECO:0007669"/>
    <property type="project" value="InterPro"/>
</dbReference>
<dbReference type="SMART" id="SM00267">
    <property type="entry name" value="GGDEF"/>
    <property type="match status" value="1"/>
</dbReference>
<evidence type="ECO:0000256" key="3">
    <source>
        <dbReference type="ARBA" id="ARBA00034247"/>
    </source>
</evidence>
<dbReference type="InterPro" id="IPR011006">
    <property type="entry name" value="CheY-like_superfamily"/>
</dbReference>
<sequence>MSLYKILVVEDSRAFRNYLNIQLTQAGFEPVFAETIAQARQILTKQRDFLCSVLDYCLPDGQDGEIIDLVLSQNLKVIVLTAQFSNQIRDTVLSKGVIDYLLKDSPASVSYLIPLLQRLEANLHHKAMVVEDSATVRHHLVNLLKRQNLRVLEACHGQEALEQLELHPDISLVITDHDMPEKDGITMVRDIRKNYNRNQLAILGLSGSNDDAMTALFLKAGANDFLKKPFNQEEFYCRIHHILNMKDTADKLYRMANQDALTGLWNRRYFFDQNCNKDRCEHRNIAMLDIDFFKKVNDTYGHDAGDEVLVQISQQLQLHFPDAIVARFGGEEFCIQSCRNPQQFLLQLEQLRQSIEQLVITYQNASIRVTISIGTAGGTHHQLSELLKTADGYLYRAKHNGRNQIQVAPHS</sequence>
<dbReference type="Proteomes" id="UP000287563">
    <property type="component" value="Unassembled WGS sequence"/>
</dbReference>
<evidence type="ECO:0000259" key="5">
    <source>
        <dbReference type="PROSITE" id="PS50110"/>
    </source>
</evidence>
<dbReference type="PROSITE" id="PS50887">
    <property type="entry name" value="GGDEF"/>
    <property type="match status" value="1"/>
</dbReference>
<dbReference type="GO" id="GO:0043709">
    <property type="term" value="P:cell adhesion involved in single-species biofilm formation"/>
    <property type="evidence" value="ECO:0007669"/>
    <property type="project" value="TreeGrafter"/>
</dbReference>
<feature type="domain" description="Response regulatory" evidence="5">
    <location>
        <begin position="126"/>
        <end position="243"/>
    </location>
</feature>
<evidence type="ECO:0000256" key="1">
    <source>
        <dbReference type="ARBA" id="ARBA00001946"/>
    </source>
</evidence>
<dbReference type="Gene3D" id="3.30.70.270">
    <property type="match status" value="1"/>
</dbReference>
<dbReference type="AlphaFoldDB" id="A0A3S3RAQ7"/>
<dbReference type="SMART" id="SM00448">
    <property type="entry name" value="REC"/>
    <property type="match status" value="2"/>
</dbReference>
<dbReference type="EMBL" id="RJLM01000001">
    <property type="protein sequence ID" value="RWX56477.1"/>
    <property type="molecule type" value="Genomic_DNA"/>
</dbReference>
<proteinExistence type="predicted"/>
<dbReference type="CDD" id="cd17544">
    <property type="entry name" value="REC_2_GGDEF"/>
    <property type="match status" value="1"/>
</dbReference>
<dbReference type="GO" id="GO:0005886">
    <property type="term" value="C:plasma membrane"/>
    <property type="evidence" value="ECO:0007669"/>
    <property type="project" value="TreeGrafter"/>
</dbReference>
<dbReference type="InterPro" id="IPR050469">
    <property type="entry name" value="Diguanylate_Cyclase"/>
</dbReference>
<dbReference type="GO" id="GO:1902201">
    <property type="term" value="P:negative regulation of bacterial-type flagellum-dependent cell motility"/>
    <property type="evidence" value="ECO:0007669"/>
    <property type="project" value="TreeGrafter"/>
</dbReference>
<evidence type="ECO:0000259" key="6">
    <source>
        <dbReference type="PROSITE" id="PS50887"/>
    </source>
</evidence>
<gene>
    <name evidence="7" type="ORF">EDI28_00015</name>
</gene>
<dbReference type="InterPro" id="IPR001789">
    <property type="entry name" value="Sig_transdc_resp-reg_receiver"/>
</dbReference>
<feature type="domain" description="Response regulatory" evidence="5">
    <location>
        <begin position="5"/>
        <end position="118"/>
    </location>
</feature>
<dbReference type="PROSITE" id="PS50110">
    <property type="entry name" value="RESPONSE_REGULATORY"/>
    <property type="match status" value="2"/>
</dbReference>
<dbReference type="RefSeq" id="WP_128781799.1">
    <property type="nucleotide sequence ID" value="NZ_RJLM01000001.1"/>
</dbReference>
<evidence type="ECO:0000256" key="4">
    <source>
        <dbReference type="PROSITE-ProRule" id="PRU00169"/>
    </source>
</evidence>
<dbReference type="InterPro" id="IPR043128">
    <property type="entry name" value="Rev_trsase/Diguanyl_cyclase"/>
</dbReference>